<evidence type="ECO:0000256" key="2">
    <source>
        <dbReference type="ARBA" id="ARBA00023004"/>
    </source>
</evidence>
<evidence type="ECO:0000313" key="6">
    <source>
        <dbReference type="Proteomes" id="UP000317648"/>
    </source>
</evidence>
<evidence type="ECO:0000259" key="4">
    <source>
        <dbReference type="PROSITE" id="PS51379"/>
    </source>
</evidence>
<keyword evidence="2" id="KW-0408">Iron</keyword>
<keyword evidence="3" id="KW-0411">Iron-sulfur</keyword>
<organism evidence="5 6">
    <name type="scientific">Lignipirellula cremea</name>
    <dbReference type="NCBI Taxonomy" id="2528010"/>
    <lineage>
        <taxon>Bacteria</taxon>
        <taxon>Pseudomonadati</taxon>
        <taxon>Planctomycetota</taxon>
        <taxon>Planctomycetia</taxon>
        <taxon>Pirellulales</taxon>
        <taxon>Pirellulaceae</taxon>
        <taxon>Lignipirellula</taxon>
    </lineage>
</organism>
<evidence type="ECO:0000313" key="5">
    <source>
        <dbReference type="EMBL" id="QDU93558.1"/>
    </source>
</evidence>
<name>A0A518DNZ0_9BACT</name>
<dbReference type="PROSITE" id="PS51379">
    <property type="entry name" value="4FE4S_FER_2"/>
    <property type="match status" value="1"/>
</dbReference>
<dbReference type="InterPro" id="IPR017896">
    <property type="entry name" value="4Fe4S_Fe-S-bd"/>
</dbReference>
<dbReference type="AlphaFoldDB" id="A0A518DNZ0"/>
<dbReference type="SUPFAM" id="SSF54862">
    <property type="entry name" value="4Fe-4S ferredoxins"/>
    <property type="match status" value="1"/>
</dbReference>
<accession>A0A518DNZ0</accession>
<protein>
    <submittedName>
        <fullName evidence="5">Ferredoxin</fullName>
    </submittedName>
</protein>
<gene>
    <name evidence="5" type="ORF">Pla8534_13380</name>
</gene>
<keyword evidence="1" id="KW-0479">Metal-binding</keyword>
<dbReference type="KEGG" id="lcre:Pla8534_13380"/>
<reference evidence="5 6" key="1">
    <citation type="submission" date="2019-02" db="EMBL/GenBank/DDBJ databases">
        <title>Deep-cultivation of Planctomycetes and their phenomic and genomic characterization uncovers novel biology.</title>
        <authorList>
            <person name="Wiegand S."/>
            <person name="Jogler M."/>
            <person name="Boedeker C."/>
            <person name="Pinto D."/>
            <person name="Vollmers J."/>
            <person name="Rivas-Marin E."/>
            <person name="Kohn T."/>
            <person name="Peeters S.H."/>
            <person name="Heuer A."/>
            <person name="Rast P."/>
            <person name="Oberbeckmann S."/>
            <person name="Bunk B."/>
            <person name="Jeske O."/>
            <person name="Meyerdierks A."/>
            <person name="Storesund J.E."/>
            <person name="Kallscheuer N."/>
            <person name="Luecker S."/>
            <person name="Lage O.M."/>
            <person name="Pohl T."/>
            <person name="Merkel B.J."/>
            <person name="Hornburger P."/>
            <person name="Mueller R.-W."/>
            <person name="Bruemmer F."/>
            <person name="Labrenz M."/>
            <person name="Spormann A.M."/>
            <person name="Op den Camp H."/>
            <person name="Overmann J."/>
            <person name="Amann R."/>
            <person name="Jetten M.S.M."/>
            <person name="Mascher T."/>
            <person name="Medema M.H."/>
            <person name="Devos D.P."/>
            <person name="Kaster A.-K."/>
            <person name="Ovreas L."/>
            <person name="Rohde M."/>
            <person name="Galperin M.Y."/>
            <person name="Jogler C."/>
        </authorList>
    </citation>
    <scope>NUCLEOTIDE SEQUENCE [LARGE SCALE GENOMIC DNA]</scope>
    <source>
        <strain evidence="5 6">Pla85_3_4</strain>
    </source>
</reference>
<dbReference type="Gene3D" id="3.30.70.20">
    <property type="match status" value="1"/>
</dbReference>
<proteinExistence type="predicted"/>
<dbReference type="Pfam" id="PF00037">
    <property type="entry name" value="Fer4"/>
    <property type="match status" value="1"/>
</dbReference>
<dbReference type="EMBL" id="CP036433">
    <property type="protein sequence ID" value="QDU93558.1"/>
    <property type="molecule type" value="Genomic_DNA"/>
</dbReference>
<sequence length="132" mass="14448">MAKQGPRKKVPKELAVINADNCTGCESCLEVCPVDCIEMITTGLGVKGNQTWCEIDLERCVGCEVCVHIPQKKTNPYELVVCPWDAIEMVPTEQVAQVVSQIGGPPEYIHANWDRLVGTAQHLAELRASTAK</sequence>
<dbReference type="InterPro" id="IPR017900">
    <property type="entry name" value="4Fe4S_Fe_S_CS"/>
</dbReference>
<evidence type="ECO:0000256" key="1">
    <source>
        <dbReference type="ARBA" id="ARBA00022723"/>
    </source>
</evidence>
<dbReference type="GO" id="GO:0051536">
    <property type="term" value="F:iron-sulfur cluster binding"/>
    <property type="evidence" value="ECO:0007669"/>
    <property type="project" value="UniProtKB-KW"/>
</dbReference>
<evidence type="ECO:0000256" key="3">
    <source>
        <dbReference type="ARBA" id="ARBA00023014"/>
    </source>
</evidence>
<dbReference type="GO" id="GO:0046872">
    <property type="term" value="F:metal ion binding"/>
    <property type="evidence" value="ECO:0007669"/>
    <property type="project" value="UniProtKB-KW"/>
</dbReference>
<dbReference type="OrthoDB" id="9804603at2"/>
<feature type="domain" description="4Fe-4S ferredoxin-type" evidence="4">
    <location>
        <begin position="13"/>
        <end position="42"/>
    </location>
</feature>
<keyword evidence="6" id="KW-1185">Reference proteome</keyword>
<dbReference type="PROSITE" id="PS00198">
    <property type="entry name" value="4FE4S_FER_1"/>
    <property type="match status" value="1"/>
</dbReference>
<dbReference type="Proteomes" id="UP000317648">
    <property type="component" value="Chromosome"/>
</dbReference>
<dbReference type="RefSeq" id="WP_145050467.1">
    <property type="nucleotide sequence ID" value="NZ_CP036433.1"/>
</dbReference>